<accession>A0A1W1CL06</accession>
<dbReference type="SUPFAM" id="SSF51419">
    <property type="entry name" value="PLP-binding barrel"/>
    <property type="match status" value="1"/>
</dbReference>
<dbReference type="Gene3D" id="2.40.37.10">
    <property type="entry name" value="Lyase, Ornithine Decarboxylase, Chain A, domain 1"/>
    <property type="match status" value="1"/>
</dbReference>
<dbReference type="SMART" id="SM01005">
    <property type="entry name" value="Ala_racemase_C"/>
    <property type="match status" value="1"/>
</dbReference>
<evidence type="ECO:0000259" key="4">
    <source>
        <dbReference type="SMART" id="SM01005"/>
    </source>
</evidence>
<dbReference type="Gene3D" id="3.20.20.10">
    <property type="entry name" value="Alanine racemase"/>
    <property type="match status" value="1"/>
</dbReference>
<evidence type="ECO:0000256" key="2">
    <source>
        <dbReference type="ARBA" id="ARBA00022898"/>
    </source>
</evidence>
<reference evidence="5" key="1">
    <citation type="submission" date="2016-10" db="EMBL/GenBank/DDBJ databases">
        <authorList>
            <person name="de Groot N.N."/>
        </authorList>
    </citation>
    <scope>NUCLEOTIDE SEQUENCE</scope>
</reference>
<name>A0A1W1CL06_9ZZZZ</name>
<dbReference type="GO" id="GO:0008784">
    <property type="term" value="F:alanine racemase activity"/>
    <property type="evidence" value="ECO:0007669"/>
    <property type="project" value="UniProtKB-EC"/>
</dbReference>
<dbReference type="PRINTS" id="PR00992">
    <property type="entry name" value="ALARACEMASE"/>
</dbReference>
<dbReference type="GO" id="GO:0030632">
    <property type="term" value="P:D-alanine biosynthetic process"/>
    <property type="evidence" value="ECO:0007669"/>
    <property type="project" value="TreeGrafter"/>
</dbReference>
<dbReference type="InterPro" id="IPR001608">
    <property type="entry name" value="Ala_racemase_N"/>
</dbReference>
<comment type="cofactor">
    <cofactor evidence="1">
        <name>pyridoxal 5'-phosphate</name>
        <dbReference type="ChEBI" id="CHEBI:597326"/>
    </cofactor>
</comment>
<sequence length="334" mass="37425">MAFIKINRENFYHNLNQIVLKTGSREKIAIVLKDNAYGHGLVLIAKLASEFGIKHAVVRRTAEAKQIEAFFDTILILGDNSITHEKFHYTINTLEDIVQAQKGAKVELKVDTGMHRNGISMQELDKALNAIVAHDLNLVGLMTHYRSADELSSELFWQQKNFAWVKEKVKNAGFENVRIHSYNSAALLRSKDFTEDVVRVGIAAYGYNELPTIFDKRVLKPVLSLHANRVSSRVLKKGERVGYGGDYMATQNMTVSTYDLGYGDGWCRGDSGKPFITADKLPILGRVSMDFITLASDKEEVCVVNDAQDAAKQLGTISYEVMTALHKDIKRVLL</sequence>
<dbReference type="InterPro" id="IPR009006">
    <property type="entry name" value="Ala_racemase/Decarboxylase_C"/>
</dbReference>
<dbReference type="InterPro" id="IPR029066">
    <property type="entry name" value="PLP-binding_barrel"/>
</dbReference>
<dbReference type="GO" id="GO:0030170">
    <property type="term" value="F:pyridoxal phosphate binding"/>
    <property type="evidence" value="ECO:0007669"/>
    <property type="project" value="TreeGrafter"/>
</dbReference>
<dbReference type="AlphaFoldDB" id="A0A1W1CL06"/>
<dbReference type="Pfam" id="PF00842">
    <property type="entry name" value="Ala_racemase_C"/>
    <property type="match status" value="1"/>
</dbReference>
<dbReference type="PANTHER" id="PTHR30511:SF0">
    <property type="entry name" value="ALANINE RACEMASE, CATABOLIC-RELATED"/>
    <property type="match status" value="1"/>
</dbReference>
<dbReference type="GO" id="GO:0005829">
    <property type="term" value="C:cytosol"/>
    <property type="evidence" value="ECO:0007669"/>
    <property type="project" value="TreeGrafter"/>
</dbReference>
<feature type="domain" description="Alanine racemase C-terminal" evidence="4">
    <location>
        <begin position="222"/>
        <end position="334"/>
    </location>
</feature>
<gene>
    <name evidence="5" type="ORF">MNB_SV-3-662</name>
</gene>
<dbReference type="CDD" id="cd00430">
    <property type="entry name" value="PLPDE_III_AR"/>
    <property type="match status" value="1"/>
</dbReference>
<evidence type="ECO:0000256" key="3">
    <source>
        <dbReference type="ARBA" id="ARBA00023235"/>
    </source>
</evidence>
<dbReference type="Pfam" id="PF01168">
    <property type="entry name" value="Ala_racemase_N"/>
    <property type="match status" value="1"/>
</dbReference>
<dbReference type="PANTHER" id="PTHR30511">
    <property type="entry name" value="ALANINE RACEMASE"/>
    <property type="match status" value="1"/>
</dbReference>
<keyword evidence="3 5" id="KW-0413">Isomerase</keyword>
<evidence type="ECO:0000256" key="1">
    <source>
        <dbReference type="ARBA" id="ARBA00001933"/>
    </source>
</evidence>
<dbReference type="InterPro" id="IPR000821">
    <property type="entry name" value="Ala_racemase"/>
</dbReference>
<evidence type="ECO:0000313" key="5">
    <source>
        <dbReference type="EMBL" id="SFV66387.1"/>
    </source>
</evidence>
<dbReference type="NCBIfam" id="NF000791">
    <property type="entry name" value="PRK00053.2-2"/>
    <property type="match status" value="1"/>
</dbReference>
<organism evidence="5">
    <name type="scientific">hydrothermal vent metagenome</name>
    <dbReference type="NCBI Taxonomy" id="652676"/>
    <lineage>
        <taxon>unclassified sequences</taxon>
        <taxon>metagenomes</taxon>
        <taxon>ecological metagenomes</taxon>
    </lineage>
</organism>
<dbReference type="SUPFAM" id="SSF50621">
    <property type="entry name" value="Alanine racemase C-terminal domain-like"/>
    <property type="match status" value="1"/>
</dbReference>
<protein>
    <submittedName>
        <fullName evidence="5">Alanine racemase</fullName>
        <ecNumber evidence="5">5.1.1.1</ecNumber>
    </submittedName>
</protein>
<dbReference type="EMBL" id="FPHI01000029">
    <property type="protein sequence ID" value="SFV66387.1"/>
    <property type="molecule type" value="Genomic_DNA"/>
</dbReference>
<proteinExistence type="predicted"/>
<dbReference type="EC" id="5.1.1.1" evidence="5"/>
<dbReference type="NCBIfam" id="TIGR00492">
    <property type="entry name" value="alr"/>
    <property type="match status" value="1"/>
</dbReference>
<dbReference type="InterPro" id="IPR011079">
    <property type="entry name" value="Ala_racemase_C"/>
</dbReference>
<keyword evidence="2" id="KW-0663">Pyridoxal phosphate</keyword>